<organism evidence="1 2">
    <name type="scientific">Ruthenibacterium lactatiformans</name>
    <dbReference type="NCBI Taxonomy" id="1550024"/>
    <lineage>
        <taxon>Bacteria</taxon>
        <taxon>Bacillati</taxon>
        <taxon>Bacillota</taxon>
        <taxon>Clostridia</taxon>
        <taxon>Eubacteriales</taxon>
        <taxon>Oscillospiraceae</taxon>
        <taxon>Ruthenibacterium</taxon>
    </lineage>
</organism>
<evidence type="ECO:0000313" key="1">
    <source>
        <dbReference type="EMBL" id="KJF41181.1"/>
    </source>
</evidence>
<protein>
    <recommendedName>
        <fullName evidence="3">Chloramphenicol resistance protein</fullName>
    </recommendedName>
</protein>
<dbReference type="EMBL" id="JXXK01000002">
    <property type="protein sequence ID" value="KJF41181.1"/>
    <property type="molecule type" value="Genomic_DNA"/>
</dbReference>
<dbReference type="AlphaFoldDB" id="A0A0D8J3R8"/>
<evidence type="ECO:0008006" key="3">
    <source>
        <dbReference type="Google" id="ProtNLM"/>
    </source>
</evidence>
<dbReference type="GeneID" id="42855598"/>
<comment type="caution">
    <text evidence="1">The sequence shown here is derived from an EMBL/GenBank/DDBJ whole genome shotgun (WGS) entry which is preliminary data.</text>
</comment>
<dbReference type="RefSeq" id="WP_050004495.1">
    <property type="nucleotide sequence ID" value="NZ_CBCSVS010000112.1"/>
</dbReference>
<accession>A0A0D8J3R8</accession>
<keyword evidence="2" id="KW-1185">Reference proteome</keyword>
<dbReference type="Proteomes" id="UP000032483">
    <property type="component" value="Unassembled WGS sequence"/>
</dbReference>
<proteinExistence type="predicted"/>
<evidence type="ECO:0000313" key="2">
    <source>
        <dbReference type="Proteomes" id="UP000032483"/>
    </source>
</evidence>
<sequence length="138" mass="15404">MGDALTAARTWLRECPLIDKNDRFNVNYLGDRAVEYTLTLASETHKEDVCGYDIATYNMVFLARLPFGAHMGTNIASAELFSGLSRWIRAQNRTRRYPTGIDGYHVERVSTSNAGVIVTAGANTAEYQLQIQLILEEA</sequence>
<gene>
    <name evidence="1" type="ORF">TQ39_02970</name>
</gene>
<reference evidence="1" key="1">
    <citation type="submission" date="2015-02" db="EMBL/GenBank/DDBJ databases">
        <title>A novel member of the family Ruminococcaceae isolated from human feces.</title>
        <authorList>
            <person name="Shkoporov A.N."/>
            <person name="Chaplin A.V."/>
            <person name="Motuzova O.V."/>
            <person name="Kafarskaia L.I."/>
            <person name="Khokhlova E.V."/>
            <person name="Efimov B.A."/>
        </authorList>
    </citation>
    <scope>NUCLEOTIDE SEQUENCE [LARGE SCALE GENOMIC DNA]</scope>
    <source>
        <strain evidence="1">585-1</strain>
    </source>
</reference>
<name>A0A0D8J3R8_9FIRM</name>